<organism evidence="1 2">
    <name type="scientific">Hydrogenovibrio crunogenus</name>
    <dbReference type="NCBI Taxonomy" id="39765"/>
    <lineage>
        <taxon>Bacteria</taxon>
        <taxon>Pseudomonadati</taxon>
        <taxon>Pseudomonadota</taxon>
        <taxon>Gammaproteobacteria</taxon>
        <taxon>Thiotrichales</taxon>
        <taxon>Piscirickettsiaceae</taxon>
        <taxon>Hydrogenovibrio</taxon>
    </lineage>
</organism>
<name>A0A4P7NYE8_9GAMM</name>
<dbReference type="EMBL" id="CP032096">
    <property type="protein sequence ID" value="QBZ82793.1"/>
    <property type="molecule type" value="Genomic_DNA"/>
</dbReference>
<dbReference type="AlphaFoldDB" id="A0A4P7NYE8"/>
<accession>A0A4P7NYE8</accession>
<dbReference type="OrthoDB" id="8455288at2"/>
<evidence type="ECO:0000313" key="2">
    <source>
        <dbReference type="Proteomes" id="UP000296201"/>
    </source>
</evidence>
<dbReference type="Proteomes" id="UP000296201">
    <property type="component" value="Chromosome"/>
</dbReference>
<keyword evidence="2" id="KW-1185">Reference proteome</keyword>
<reference evidence="1 2" key="1">
    <citation type="submission" date="2018-08" db="EMBL/GenBank/DDBJ databases">
        <title>Horizontal acquisition of hydrogen conversion ability and other habitat adaptations in Hydrogenovibrio crunogenus strains.</title>
        <authorList>
            <person name="Gonnella G."/>
            <person name="Adam N."/>
            <person name="Perner M."/>
        </authorList>
    </citation>
    <scope>NUCLEOTIDE SEQUENCE [LARGE SCALE GENOMIC DNA]</scope>
    <source>
        <strain evidence="1 2">SP-41</strain>
    </source>
</reference>
<dbReference type="RefSeq" id="WP_135795467.1">
    <property type="nucleotide sequence ID" value="NZ_CP032096.1"/>
</dbReference>
<proteinExistence type="predicted"/>
<protein>
    <submittedName>
        <fullName evidence="1">Uncharacterized protein</fullName>
    </submittedName>
</protein>
<gene>
    <name evidence="1" type="ORF">GHNINEIG_00829</name>
</gene>
<evidence type="ECO:0000313" key="1">
    <source>
        <dbReference type="EMBL" id="QBZ82793.1"/>
    </source>
</evidence>
<sequence>MNKDLNLPKMVATLPDEDLRNLIAVIITEFFEIYKPQQKTDNLQQKVLLPKEVQQILGYSRAQIDLLSQKDPGFPIVIRLDNGCTGYLESEINLYIEREGKTIH</sequence>